<sequence>MPADPRAPQWVDPASSVFHSELQKALEVDATEKRNEWFRTSYSGRRASEIAGSRDLRVGRGGRRVVCETMGSQKERKQNGSE</sequence>
<dbReference type="OrthoDB" id="10267474at2759"/>
<accession>A0A835RN75</accession>
<evidence type="ECO:0000313" key="1">
    <source>
        <dbReference type="EMBL" id="KAG0491310.1"/>
    </source>
</evidence>
<dbReference type="EMBL" id="JADCNL010000002">
    <property type="protein sequence ID" value="KAG0491310.1"/>
    <property type="molecule type" value="Genomic_DNA"/>
</dbReference>
<name>A0A835RN75_VANPL</name>
<gene>
    <name evidence="1" type="ORF">HPP92_004708</name>
</gene>
<protein>
    <submittedName>
        <fullName evidence="1">Uncharacterized protein</fullName>
    </submittedName>
</protein>
<organism evidence="1 2">
    <name type="scientific">Vanilla planifolia</name>
    <name type="common">Vanilla</name>
    <dbReference type="NCBI Taxonomy" id="51239"/>
    <lineage>
        <taxon>Eukaryota</taxon>
        <taxon>Viridiplantae</taxon>
        <taxon>Streptophyta</taxon>
        <taxon>Embryophyta</taxon>
        <taxon>Tracheophyta</taxon>
        <taxon>Spermatophyta</taxon>
        <taxon>Magnoliopsida</taxon>
        <taxon>Liliopsida</taxon>
        <taxon>Asparagales</taxon>
        <taxon>Orchidaceae</taxon>
        <taxon>Vanilloideae</taxon>
        <taxon>Vanilleae</taxon>
        <taxon>Vanilla</taxon>
    </lineage>
</organism>
<dbReference type="AlphaFoldDB" id="A0A835RN75"/>
<keyword evidence="2" id="KW-1185">Reference proteome</keyword>
<reference evidence="1 2" key="1">
    <citation type="journal article" date="2020" name="Nat. Food">
        <title>A phased Vanilla planifolia genome enables genetic improvement of flavour and production.</title>
        <authorList>
            <person name="Hasing T."/>
            <person name="Tang H."/>
            <person name="Brym M."/>
            <person name="Khazi F."/>
            <person name="Huang T."/>
            <person name="Chambers A.H."/>
        </authorList>
    </citation>
    <scope>NUCLEOTIDE SEQUENCE [LARGE SCALE GENOMIC DNA]</scope>
    <source>
        <tissue evidence="1">Leaf</tissue>
    </source>
</reference>
<evidence type="ECO:0000313" key="2">
    <source>
        <dbReference type="Proteomes" id="UP000636800"/>
    </source>
</evidence>
<proteinExistence type="predicted"/>
<dbReference type="Proteomes" id="UP000636800">
    <property type="component" value="Chromosome 2"/>
</dbReference>
<comment type="caution">
    <text evidence="1">The sequence shown here is derived from an EMBL/GenBank/DDBJ whole genome shotgun (WGS) entry which is preliminary data.</text>
</comment>